<dbReference type="InterPro" id="IPR013922">
    <property type="entry name" value="Cyclin_PHO80-like"/>
</dbReference>
<dbReference type="PANTHER" id="PTHR15615:SF108">
    <property type="entry name" value="PROTEIN CNPPD1"/>
    <property type="match status" value="1"/>
</dbReference>
<comment type="caution">
    <text evidence="3">The sequence shown here is derived from an EMBL/GenBank/DDBJ whole genome shotgun (WGS) entry which is preliminary data.</text>
</comment>
<dbReference type="PANTHER" id="PTHR15615">
    <property type="match status" value="1"/>
</dbReference>
<dbReference type="AlphaFoldDB" id="A0AAW1QYA1"/>
<dbReference type="GO" id="GO:0019901">
    <property type="term" value="F:protein kinase binding"/>
    <property type="evidence" value="ECO:0007669"/>
    <property type="project" value="InterPro"/>
</dbReference>
<gene>
    <name evidence="3" type="ORF">WJX74_000179</name>
</gene>
<dbReference type="SUPFAM" id="SSF47954">
    <property type="entry name" value="Cyclin-like"/>
    <property type="match status" value="1"/>
</dbReference>
<reference evidence="3 4" key="1">
    <citation type="journal article" date="2024" name="Nat. Commun.">
        <title>Phylogenomics reveals the evolutionary origins of lichenization in chlorophyte algae.</title>
        <authorList>
            <person name="Puginier C."/>
            <person name="Libourel C."/>
            <person name="Otte J."/>
            <person name="Skaloud P."/>
            <person name="Haon M."/>
            <person name="Grisel S."/>
            <person name="Petersen M."/>
            <person name="Berrin J.G."/>
            <person name="Delaux P.M."/>
            <person name="Dal Grande F."/>
            <person name="Keller J."/>
        </authorList>
    </citation>
    <scope>NUCLEOTIDE SEQUENCE [LARGE SCALE GENOMIC DNA]</scope>
    <source>
        <strain evidence="3 4">SAG 2145</strain>
    </source>
</reference>
<evidence type="ECO:0008006" key="5">
    <source>
        <dbReference type="Google" id="ProtNLM"/>
    </source>
</evidence>
<evidence type="ECO:0000313" key="4">
    <source>
        <dbReference type="Proteomes" id="UP001438707"/>
    </source>
</evidence>
<organism evidence="3 4">
    <name type="scientific">Apatococcus lobatus</name>
    <dbReference type="NCBI Taxonomy" id="904363"/>
    <lineage>
        <taxon>Eukaryota</taxon>
        <taxon>Viridiplantae</taxon>
        <taxon>Chlorophyta</taxon>
        <taxon>core chlorophytes</taxon>
        <taxon>Trebouxiophyceae</taxon>
        <taxon>Chlorellales</taxon>
        <taxon>Chlorellaceae</taxon>
        <taxon>Apatococcus</taxon>
    </lineage>
</organism>
<sequence>MADVRSDLGKEAGEAEAALKPFWILELSWNHMPSAAAVSSPSQHVERQVLSAAAAGLPVQSVFTGLKSSQASEAPASKAARGNSELTRAVSKALCTQSTAASCTCCIQGTKRQSCFHGVNPPAIGMQAYLSRISQHSKSSPICLVMALVYIKRLAQASAHLICQHSIHRLTITSVLLAAKLCDDRVYNNSLYAKIGGISTKELNSMELDLMRRLGYRLMVSVAEVDSQLAALGVSLSDSVVPQPKPRHGQKRAGHAHSPSVELPSKAIEISSSQSHITPPKAAHSSSDNAINFETASIEFAEKEMHVSSS</sequence>
<accession>A0AAW1QYA1</accession>
<feature type="compositionally biased region" description="Basic residues" evidence="2">
    <location>
        <begin position="245"/>
        <end position="255"/>
    </location>
</feature>
<dbReference type="EMBL" id="JALJOS010000020">
    <property type="protein sequence ID" value="KAK9826519.1"/>
    <property type="molecule type" value="Genomic_DNA"/>
</dbReference>
<proteinExistence type="inferred from homology"/>
<keyword evidence="4" id="KW-1185">Reference proteome</keyword>
<dbReference type="Proteomes" id="UP001438707">
    <property type="component" value="Unassembled WGS sequence"/>
</dbReference>
<dbReference type="InterPro" id="IPR036915">
    <property type="entry name" value="Cyclin-like_sf"/>
</dbReference>
<evidence type="ECO:0000256" key="1">
    <source>
        <dbReference type="ARBA" id="ARBA00007215"/>
    </source>
</evidence>
<comment type="similarity">
    <text evidence="1">Belongs to the cyclin family. Cyclin U/P subfamily.</text>
</comment>
<name>A0AAW1QYA1_9CHLO</name>
<evidence type="ECO:0000256" key="2">
    <source>
        <dbReference type="SAM" id="MobiDB-lite"/>
    </source>
</evidence>
<dbReference type="Gene3D" id="1.10.472.10">
    <property type="entry name" value="Cyclin-like"/>
    <property type="match status" value="1"/>
</dbReference>
<feature type="region of interest" description="Disordered" evidence="2">
    <location>
        <begin position="240"/>
        <end position="290"/>
    </location>
</feature>
<dbReference type="Pfam" id="PF08613">
    <property type="entry name" value="Cyclin"/>
    <property type="match status" value="1"/>
</dbReference>
<protein>
    <recommendedName>
        <fullName evidence="5">Cyclin</fullName>
    </recommendedName>
</protein>
<evidence type="ECO:0000313" key="3">
    <source>
        <dbReference type="EMBL" id="KAK9826519.1"/>
    </source>
</evidence>